<protein>
    <submittedName>
        <fullName evidence="1">Uncharacterized protein</fullName>
    </submittedName>
</protein>
<accession>A0A0U5B8J2</accession>
<dbReference type="Proteomes" id="UP000217696">
    <property type="component" value="Chromosome"/>
</dbReference>
<reference evidence="1 2" key="1">
    <citation type="submission" date="2015-12" db="EMBL/GenBank/DDBJ databases">
        <title>Genome sequence of Aneurinibacillus soli.</title>
        <authorList>
            <person name="Lee J.S."/>
            <person name="Lee K.C."/>
            <person name="Kim K.K."/>
            <person name="Lee B.W."/>
        </authorList>
    </citation>
    <scope>NUCLEOTIDE SEQUENCE [LARGE SCALE GENOMIC DNA]</scope>
    <source>
        <strain evidence="1 2">CB4</strain>
    </source>
</reference>
<proteinExistence type="predicted"/>
<dbReference type="AlphaFoldDB" id="A0A0U5B8J2"/>
<keyword evidence="2" id="KW-1185">Reference proteome</keyword>
<dbReference type="KEGG" id="asoc:CB4_03932"/>
<organism evidence="1 2">
    <name type="scientific">Aneurinibacillus soli</name>
    <dbReference type="NCBI Taxonomy" id="1500254"/>
    <lineage>
        <taxon>Bacteria</taxon>
        <taxon>Bacillati</taxon>
        <taxon>Bacillota</taxon>
        <taxon>Bacilli</taxon>
        <taxon>Bacillales</taxon>
        <taxon>Paenibacillaceae</taxon>
        <taxon>Aneurinibacillus group</taxon>
        <taxon>Aneurinibacillus</taxon>
    </lineage>
</organism>
<name>A0A0U5B8J2_9BACL</name>
<sequence length="53" mass="5920">MNLYVCLSCFQVKRGDPHRVDLNVCENCAQLSENVAIEPKSTNDDSYPSVRGC</sequence>
<dbReference type="EMBL" id="AP017312">
    <property type="protein sequence ID" value="BAU29695.1"/>
    <property type="molecule type" value="Genomic_DNA"/>
</dbReference>
<evidence type="ECO:0000313" key="2">
    <source>
        <dbReference type="Proteomes" id="UP000217696"/>
    </source>
</evidence>
<gene>
    <name evidence="1" type="ORF">CB4_03932</name>
</gene>
<evidence type="ECO:0000313" key="1">
    <source>
        <dbReference type="EMBL" id="BAU29695.1"/>
    </source>
</evidence>